<evidence type="ECO:0000313" key="2">
    <source>
        <dbReference type="EMBL" id="MPC99946.1"/>
    </source>
</evidence>
<gene>
    <name evidence="2" type="ORF">E2C01_095393</name>
</gene>
<sequence length="65" mass="6986">MLGGTLHQNVSLLPPLLALRRSSEGVLSPGSLRAVDVGKTVQRPLHGGDSYLKAKTDTKQEYNDV</sequence>
<comment type="caution">
    <text evidence="2">The sequence shown here is derived from an EMBL/GenBank/DDBJ whole genome shotgun (WGS) entry which is preliminary data.</text>
</comment>
<feature type="region of interest" description="Disordered" evidence="1">
    <location>
        <begin position="43"/>
        <end position="65"/>
    </location>
</feature>
<dbReference type="Proteomes" id="UP000324222">
    <property type="component" value="Unassembled WGS sequence"/>
</dbReference>
<dbReference type="EMBL" id="VSRR010120639">
    <property type="protein sequence ID" value="MPC99946.1"/>
    <property type="molecule type" value="Genomic_DNA"/>
</dbReference>
<name>A0A5B7K026_PORTR</name>
<protein>
    <submittedName>
        <fullName evidence="2">Uncharacterized protein</fullName>
    </submittedName>
</protein>
<proteinExistence type="predicted"/>
<accession>A0A5B7K026</accession>
<feature type="compositionally biased region" description="Basic and acidic residues" evidence="1">
    <location>
        <begin position="52"/>
        <end position="65"/>
    </location>
</feature>
<organism evidence="2 3">
    <name type="scientific">Portunus trituberculatus</name>
    <name type="common">Swimming crab</name>
    <name type="synonym">Neptunus trituberculatus</name>
    <dbReference type="NCBI Taxonomy" id="210409"/>
    <lineage>
        <taxon>Eukaryota</taxon>
        <taxon>Metazoa</taxon>
        <taxon>Ecdysozoa</taxon>
        <taxon>Arthropoda</taxon>
        <taxon>Crustacea</taxon>
        <taxon>Multicrustacea</taxon>
        <taxon>Malacostraca</taxon>
        <taxon>Eumalacostraca</taxon>
        <taxon>Eucarida</taxon>
        <taxon>Decapoda</taxon>
        <taxon>Pleocyemata</taxon>
        <taxon>Brachyura</taxon>
        <taxon>Eubrachyura</taxon>
        <taxon>Portunoidea</taxon>
        <taxon>Portunidae</taxon>
        <taxon>Portuninae</taxon>
        <taxon>Portunus</taxon>
    </lineage>
</organism>
<dbReference type="AlphaFoldDB" id="A0A5B7K026"/>
<reference evidence="2 3" key="1">
    <citation type="submission" date="2019-05" db="EMBL/GenBank/DDBJ databases">
        <title>Another draft genome of Portunus trituberculatus and its Hox gene families provides insights of decapod evolution.</title>
        <authorList>
            <person name="Jeong J.-H."/>
            <person name="Song I."/>
            <person name="Kim S."/>
            <person name="Choi T."/>
            <person name="Kim D."/>
            <person name="Ryu S."/>
            <person name="Kim W."/>
        </authorList>
    </citation>
    <scope>NUCLEOTIDE SEQUENCE [LARGE SCALE GENOMIC DNA]</scope>
    <source>
        <tissue evidence="2">Muscle</tissue>
    </source>
</reference>
<evidence type="ECO:0000313" key="3">
    <source>
        <dbReference type="Proteomes" id="UP000324222"/>
    </source>
</evidence>
<keyword evidence="3" id="KW-1185">Reference proteome</keyword>
<evidence type="ECO:0000256" key="1">
    <source>
        <dbReference type="SAM" id="MobiDB-lite"/>
    </source>
</evidence>